<dbReference type="KEGG" id="prv:G7070_04615"/>
<keyword evidence="6 7" id="KW-0472">Membrane</keyword>
<dbReference type="Pfam" id="PF16916">
    <property type="entry name" value="ZT_dimer"/>
    <property type="match status" value="1"/>
</dbReference>
<dbReference type="InterPro" id="IPR058533">
    <property type="entry name" value="Cation_efflux_TM"/>
</dbReference>
<dbReference type="RefSeq" id="WP_166232326.1">
    <property type="nucleotide sequence ID" value="NZ_CP049865.1"/>
</dbReference>
<dbReference type="InterPro" id="IPR002524">
    <property type="entry name" value="Cation_efflux"/>
</dbReference>
<keyword evidence="11" id="KW-1185">Reference proteome</keyword>
<keyword evidence="3" id="KW-0813">Transport</keyword>
<dbReference type="GO" id="GO:0015341">
    <property type="term" value="F:zinc efflux antiporter activity"/>
    <property type="evidence" value="ECO:0007669"/>
    <property type="project" value="TreeGrafter"/>
</dbReference>
<evidence type="ECO:0000313" key="10">
    <source>
        <dbReference type="EMBL" id="QIK71684.1"/>
    </source>
</evidence>
<organism evidence="10 11">
    <name type="scientific">Propioniciclava coleopterorum</name>
    <dbReference type="NCBI Taxonomy" id="2714937"/>
    <lineage>
        <taxon>Bacteria</taxon>
        <taxon>Bacillati</taxon>
        <taxon>Actinomycetota</taxon>
        <taxon>Actinomycetes</taxon>
        <taxon>Propionibacteriales</taxon>
        <taxon>Propionibacteriaceae</taxon>
        <taxon>Propioniciclava</taxon>
    </lineage>
</organism>
<dbReference type="GO" id="GO:0015086">
    <property type="term" value="F:cadmium ion transmembrane transporter activity"/>
    <property type="evidence" value="ECO:0007669"/>
    <property type="project" value="TreeGrafter"/>
</dbReference>
<dbReference type="Gene3D" id="3.30.70.1350">
    <property type="entry name" value="Cation efflux protein, cytoplasmic domain"/>
    <property type="match status" value="1"/>
</dbReference>
<evidence type="ECO:0000256" key="5">
    <source>
        <dbReference type="ARBA" id="ARBA00022989"/>
    </source>
</evidence>
<feature type="domain" description="Cation efflux protein cytoplasmic" evidence="9">
    <location>
        <begin position="217"/>
        <end position="295"/>
    </location>
</feature>
<evidence type="ECO:0000256" key="1">
    <source>
        <dbReference type="ARBA" id="ARBA00004141"/>
    </source>
</evidence>
<evidence type="ECO:0000259" key="8">
    <source>
        <dbReference type="Pfam" id="PF01545"/>
    </source>
</evidence>
<feature type="domain" description="Cation efflux protein transmembrane" evidence="8">
    <location>
        <begin position="19"/>
        <end position="213"/>
    </location>
</feature>
<dbReference type="Pfam" id="PF01545">
    <property type="entry name" value="Cation_efflux"/>
    <property type="match status" value="1"/>
</dbReference>
<feature type="transmembrane region" description="Helical" evidence="7">
    <location>
        <begin position="18"/>
        <end position="40"/>
    </location>
</feature>
<dbReference type="GO" id="GO:0005886">
    <property type="term" value="C:plasma membrane"/>
    <property type="evidence" value="ECO:0007669"/>
    <property type="project" value="TreeGrafter"/>
</dbReference>
<dbReference type="EMBL" id="CP049865">
    <property type="protein sequence ID" value="QIK71684.1"/>
    <property type="molecule type" value="Genomic_DNA"/>
</dbReference>
<evidence type="ECO:0000256" key="4">
    <source>
        <dbReference type="ARBA" id="ARBA00022692"/>
    </source>
</evidence>
<sequence>MESAVPPAPVSTRFLMKFIMVSIVAAVVTVAIKGTAAYITGSVGLLSDALESTVNLVAAFVALWALAVSGRPADHNHDFGHGKAEYMSSLVEGALIFVAAAAIIITSIRRFIVPEPVEELGWGLALSVLATLVNLGVGLVLIRQGRKHRSITLEADGKHLMTDVWTTVGVIAGIILLAVTGWHWIDPLIALLVGLNILLTGWKLIRRSVVGLLDAALPEDEVAAVREAIEGVIGDDRVTITELLTRESGRQRFVQATVVVPGHWTVSRSHDLADAVEEAVHRALPETRTVVHIEPGPSEHPDEPRADAAG</sequence>
<dbReference type="InterPro" id="IPR027469">
    <property type="entry name" value="Cation_efflux_TMD_sf"/>
</dbReference>
<dbReference type="PANTHER" id="PTHR43840:SF15">
    <property type="entry name" value="MITOCHONDRIAL METAL TRANSPORTER 1-RELATED"/>
    <property type="match status" value="1"/>
</dbReference>
<name>A0A6G7Y470_9ACTN</name>
<accession>A0A6G7Y470</accession>
<keyword evidence="4 7" id="KW-0812">Transmembrane</keyword>
<dbReference type="NCBIfam" id="TIGR01297">
    <property type="entry name" value="CDF"/>
    <property type="match status" value="1"/>
</dbReference>
<dbReference type="SUPFAM" id="SSF160240">
    <property type="entry name" value="Cation efflux protein cytoplasmic domain-like"/>
    <property type="match status" value="1"/>
</dbReference>
<dbReference type="InterPro" id="IPR027470">
    <property type="entry name" value="Cation_efflux_CTD"/>
</dbReference>
<evidence type="ECO:0000256" key="7">
    <source>
        <dbReference type="SAM" id="Phobius"/>
    </source>
</evidence>
<feature type="transmembrane region" description="Helical" evidence="7">
    <location>
        <begin position="120"/>
        <end position="142"/>
    </location>
</feature>
<dbReference type="SUPFAM" id="SSF161111">
    <property type="entry name" value="Cation efflux protein transmembrane domain-like"/>
    <property type="match status" value="1"/>
</dbReference>
<feature type="transmembrane region" description="Helical" evidence="7">
    <location>
        <begin position="163"/>
        <end position="182"/>
    </location>
</feature>
<dbReference type="InterPro" id="IPR036837">
    <property type="entry name" value="Cation_efflux_CTD_sf"/>
</dbReference>
<dbReference type="GO" id="GO:0006882">
    <property type="term" value="P:intracellular zinc ion homeostasis"/>
    <property type="evidence" value="ECO:0007669"/>
    <property type="project" value="TreeGrafter"/>
</dbReference>
<keyword evidence="5 7" id="KW-1133">Transmembrane helix</keyword>
<dbReference type="PANTHER" id="PTHR43840">
    <property type="entry name" value="MITOCHONDRIAL METAL TRANSPORTER 1-RELATED"/>
    <property type="match status" value="1"/>
</dbReference>
<proteinExistence type="inferred from homology"/>
<dbReference type="GO" id="GO:0015093">
    <property type="term" value="F:ferrous iron transmembrane transporter activity"/>
    <property type="evidence" value="ECO:0007669"/>
    <property type="project" value="TreeGrafter"/>
</dbReference>
<dbReference type="InterPro" id="IPR050291">
    <property type="entry name" value="CDF_Transporter"/>
</dbReference>
<comment type="similarity">
    <text evidence="2">Belongs to the cation diffusion facilitator (CDF) transporter (TC 2.A.4) family.</text>
</comment>
<protein>
    <submittedName>
        <fullName evidence="10">Cation transporter</fullName>
    </submittedName>
</protein>
<comment type="subcellular location">
    <subcellularLocation>
        <location evidence="1">Membrane</location>
        <topology evidence="1">Multi-pass membrane protein</topology>
    </subcellularLocation>
</comment>
<dbReference type="Gene3D" id="1.20.1510.10">
    <property type="entry name" value="Cation efflux protein transmembrane domain"/>
    <property type="match status" value="1"/>
</dbReference>
<dbReference type="AlphaFoldDB" id="A0A6G7Y470"/>
<reference evidence="10 11" key="1">
    <citation type="submission" date="2020-03" db="EMBL/GenBank/DDBJ databases">
        <title>Propioniciclava sp. nov., isolated from Hydrophilus acuminatus.</title>
        <authorList>
            <person name="Hyun D.-W."/>
            <person name="Bae J.-W."/>
        </authorList>
    </citation>
    <scope>NUCLEOTIDE SEQUENCE [LARGE SCALE GENOMIC DNA]</scope>
    <source>
        <strain evidence="10 11">HDW11</strain>
    </source>
</reference>
<gene>
    <name evidence="10" type="ORF">G7070_04615</name>
</gene>
<feature type="transmembrane region" description="Helical" evidence="7">
    <location>
        <begin position="90"/>
        <end position="108"/>
    </location>
</feature>
<evidence type="ECO:0000313" key="11">
    <source>
        <dbReference type="Proteomes" id="UP000501058"/>
    </source>
</evidence>
<evidence type="ECO:0000256" key="6">
    <source>
        <dbReference type="ARBA" id="ARBA00023136"/>
    </source>
</evidence>
<evidence type="ECO:0000259" key="9">
    <source>
        <dbReference type="Pfam" id="PF16916"/>
    </source>
</evidence>
<feature type="transmembrane region" description="Helical" evidence="7">
    <location>
        <begin position="52"/>
        <end position="69"/>
    </location>
</feature>
<evidence type="ECO:0000256" key="2">
    <source>
        <dbReference type="ARBA" id="ARBA00008114"/>
    </source>
</evidence>
<dbReference type="Proteomes" id="UP000501058">
    <property type="component" value="Chromosome"/>
</dbReference>
<evidence type="ECO:0000256" key="3">
    <source>
        <dbReference type="ARBA" id="ARBA00022448"/>
    </source>
</evidence>